<protein>
    <recommendedName>
        <fullName evidence="2">3'-phosphate/5'-hydroxy nucleic acid ligase</fullName>
        <ecNumber evidence="2">6.5.1.8</ecNumber>
    </recommendedName>
</protein>
<dbReference type="PANTHER" id="PTHR43749:SF2">
    <property type="entry name" value="RNA-SPLICING LIGASE RTCB"/>
    <property type="match status" value="1"/>
</dbReference>
<keyword evidence="4" id="KW-0479">Metal-binding</keyword>
<dbReference type="EC" id="6.5.1.8" evidence="2"/>
<dbReference type="SUPFAM" id="SSF103365">
    <property type="entry name" value="Hypothetical protein PH1602"/>
    <property type="match status" value="1"/>
</dbReference>
<dbReference type="InterPro" id="IPR036025">
    <property type="entry name" value="RtcB-like_sf"/>
</dbReference>
<comment type="caution">
    <text evidence="10">The sequence shown here is derived from an EMBL/GenBank/DDBJ whole genome shotgun (WGS) entry which is preliminary data.</text>
</comment>
<comment type="catalytic activity">
    <reaction evidence="9">
        <text>a 3'-end 3'-phospho-ribonucleotide-RNA + a 5'-end dephospho-ribonucleoside-RNA + GTP = a ribonucleotidyl-ribonucleotide-RNA + GMP + diphosphate</text>
        <dbReference type="Rhea" id="RHEA:68076"/>
        <dbReference type="Rhea" id="RHEA-COMP:10463"/>
        <dbReference type="Rhea" id="RHEA-COMP:13936"/>
        <dbReference type="Rhea" id="RHEA-COMP:17355"/>
        <dbReference type="ChEBI" id="CHEBI:33019"/>
        <dbReference type="ChEBI" id="CHEBI:37565"/>
        <dbReference type="ChEBI" id="CHEBI:58115"/>
        <dbReference type="ChEBI" id="CHEBI:83062"/>
        <dbReference type="ChEBI" id="CHEBI:138284"/>
        <dbReference type="ChEBI" id="CHEBI:173118"/>
        <dbReference type="EC" id="6.5.1.8"/>
    </reaction>
</comment>
<evidence type="ECO:0000313" key="10">
    <source>
        <dbReference type="EMBL" id="MDD9206356.1"/>
    </source>
</evidence>
<evidence type="ECO:0000256" key="2">
    <source>
        <dbReference type="ARBA" id="ARBA00012726"/>
    </source>
</evidence>
<keyword evidence="5" id="KW-0547">Nucleotide-binding</keyword>
<evidence type="ECO:0000256" key="6">
    <source>
        <dbReference type="ARBA" id="ARBA00022800"/>
    </source>
</evidence>
<accession>A0ABT5TWB7</accession>
<keyword evidence="7" id="KW-0342">GTP-binding</keyword>
<dbReference type="Pfam" id="PF01139">
    <property type="entry name" value="RtcB"/>
    <property type="match status" value="1"/>
</dbReference>
<dbReference type="PANTHER" id="PTHR43749">
    <property type="entry name" value="RNA-SPLICING LIGASE RTCB"/>
    <property type="match status" value="1"/>
</dbReference>
<feature type="non-terminal residue" evidence="10">
    <location>
        <position position="1"/>
    </location>
</feature>
<reference evidence="10" key="1">
    <citation type="submission" date="2023-02" db="EMBL/GenBank/DDBJ databases">
        <title>Georgenia sp.10Sc9-8, isolated from a soil sample collected from the Taklamakan desert.</title>
        <authorList>
            <person name="Liu S."/>
        </authorList>
    </citation>
    <scope>NUCLEOTIDE SEQUENCE</scope>
    <source>
        <strain evidence="10">10Sc9-8</strain>
    </source>
</reference>
<comment type="cofactor">
    <cofactor evidence="1">
        <name>Mn(2+)</name>
        <dbReference type="ChEBI" id="CHEBI:29035"/>
    </cofactor>
</comment>
<evidence type="ECO:0000256" key="9">
    <source>
        <dbReference type="ARBA" id="ARBA00047746"/>
    </source>
</evidence>
<keyword evidence="6" id="KW-0692">RNA repair</keyword>
<evidence type="ECO:0000256" key="5">
    <source>
        <dbReference type="ARBA" id="ARBA00022741"/>
    </source>
</evidence>
<evidence type="ECO:0000256" key="8">
    <source>
        <dbReference type="ARBA" id="ARBA00023211"/>
    </source>
</evidence>
<keyword evidence="3" id="KW-0436">Ligase</keyword>
<organism evidence="10 11">
    <name type="scientific">Georgenia halotolerans</name>
    <dbReference type="NCBI Taxonomy" id="3028317"/>
    <lineage>
        <taxon>Bacteria</taxon>
        <taxon>Bacillati</taxon>
        <taxon>Actinomycetota</taxon>
        <taxon>Actinomycetes</taxon>
        <taxon>Micrococcales</taxon>
        <taxon>Bogoriellaceae</taxon>
        <taxon>Georgenia</taxon>
    </lineage>
</organism>
<evidence type="ECO:0000256" key="3">
    <source>
        <dbReference type="ARBA" id="ARBA00022598"/>
    </source>
</evidence>
<proteinExistence type="predicted"/>
<name>A0ABT5TWB7_9MICO</name>
<dbReference type="EMBL" id="JARACI010000859">
    <property type="protein sequence ID" value="MDD9206356.1"/>
    <property type="molecule type" value="Genomic_DNA"/>
</dbReference>
<sequence length="227" mass="25842">GQVWAFLHSGSRGVGNKIAQRFIARAQRLAEQRRRHLPHRDLAYFTEDDEDHHRYLDHLHWAQEFARLNREVMMDRTLDELGRFMDEDVRQVERVACHHNYTVTEEHFGAEVLVSRKGAIDAHAGVPGLIPGSMGTASYVVTGKGEPMSLCSAPHGAGRVYSRSRARKTFSQVDLRRRMTGIEYRDMPDFVDEIPDAYKDIDAVMADAADLVQVDHVLHQLLNVKGQ</sequence>
<evidence type="ECO:0000256" key="7">
    <source>
        <dbReference type="ARBA" id="ARBA00023134"/>
    </source>
</evidence>
<dbReference type="InterPro" id="IPR001233">
    <property type="entry name" value="RtcB"/>
</dbReference>
<gene>
    <name evidence="10" type="ORF">PU560_07730</name>
</gene>
<keyword evidence="8" id="KW-0464">Manganese</keyword>
<evidence type="ECO:0000256" key="4">
    <source>
        <dbReference type="ARBA" id="ARBA00022723"/>
    </source>
</evidence>
<dbReference type="Gene3D" id="3.90.1860.10">
    <property type="entry name" value="tRNA-splicing ligase RtcB"/>
    <property type="match status" value="1"/>
</dbReference>
<dbReference type="Proteomes" id="UP001165561">
    <property type="component" value="Unassembled WGS sequence"/>
</dbReference>
<dbReference type="InterPro" id="IPR052915">
    <property type="entry name" value="RtcB-like"/>
</dbReference>
<evidence type="ECO:0000256" key="1">
    <source>
        <dbReference type="ARBA" id="ARBA00001936"/>
    </source>
</evidence>
<keyword evidence="11" id="KW-1185">Reference proteome</keyword>
<evidence type="ECO:0000313" key="11">
    <source>
        <dbReference type="Proteomes" id="UP001165561"/>
    </source>
</evidence>